<proteinExistence type="predicted"/>
<organism evidence="1 2">
    <name type="scientific">Allacma fusca</name>
    <dbReference type="NCBI Taxonomy" id="39272"/>
    <lineage>
        <taxon>Eukaryota</taxon>
        <taxon>Metazoa</taxon>
        <taxon>Ecdysozoa</taxon>
        <taxon>Arthropoda</taxon>
        <taxon>Hexapoda</taxon>
        <taxon>Collembola</taxon>
        <taxon>Symphypleona</taxon>
        <taxon>Sminthuridae</taxon>
        <taxon>Allacma</taxon>
    </lineage>
</organism>
<protein>
    <submittedName>
        <fullName evidence="1">Uncharacterized protein</fullName>
    </submittedName>
</protein>
<dbReference type="Proteomes" id="UP000708208">
    <property type="component" value="Unassembled WGS sequence"/>
</dbReference>
<name>A0A8J2KE54_9HEXA</name>
<sequence length="74" mass="7867">MHTTHGLNSGGDSLLCPVLCSAITGSVCQGGNFQVGYPLRTRQMAGRYPQVILRLYGFIFSLTGGGGRIDYTKG</sequence>
<dbReference type="EMBL" id="CAJVCH010279657">
    <property type="protein sequence ID" value="CAG7734962.1"/>
    <property type="molecule type" value="Genomic_DNA"/>
</dbReference>
<reference evidence="1" key="1">
    <citation type="submission" date="2021-06" db="EMBL/GenBank/DDBJ databases">
        <authorList>
            <person name="Hodson N. C."/>
            <person name="Mongue J. A."/>
            <person name="Jaron S. K."/>
        </authorList>
    </citation>
    <scope>NUCLEOTIDE SEQUENCE</scope>
</reference>
<comment type="caution">
    <text evidence="1">The sequence shown here is derived from an EMBL/GenBank/DDBJ whole genome shotgun (WGS) entry which is preliminary data.</text>
</comment>
<keyword evidence="2" id="KW-1185">Reference proteome</keyword>
<dbReference type="AlphaFoldDB" id="A0A8J2KE54"/>
<accession>A0A8J2KE54</accession>
<evidence type="ECO:0000313" key="2">
    <source>
        <dbReference type="Proteomes" id="UP000708208"/>
    </source>
</evidence>
<gene>
    <name evidence="1" type="ORF">AFUS01_LOCUS23320</name>
</gene>
<evidence type="ECO:0000313" key="1">
    <source>
        <dbReference type="EMBL" id="CAG7734962.1"/>
    </source>
</evidence>